<evidence type="ECO:0000256" key="3">
    <source>
        <dbReference type="ARBA" id="ARBA00022989"/>
    </source>
</evidence>
<organism evidence="9 10">
    <name type="scientific">Ophiocordyceps sinensis</name>
    <dbReference type="NCBI Taxonomy" id="72228"/>
    <lineage>
        <taxon>Eukaryota</taxon>
        <taxon>Fungi</taxon>
        <taxon>Dikarya</taxon>
        <taxon>Ascomycota</taxon>
        <taxon>Pezizomycotina</taxon>
        <taxon>Sordariomycetes</taxon>
        <taxon>Hypocreomycetidae</taxon>
        <taxon>Hypocreales</taxon>
        <taxon>Ophiocordycipitaceae</taxon>
        <taxon>Ophiocordyceps</taxon>
    </lineage>
</organism>
<sequence length="398" mass="43834">MAARVRAVANGSLPPLHRVHYSSLNRGRPTPVSPSPTTFSPSLPAPSGVVPNPRDPASLVGLAGIAAGIGVSFVTVFFLLRTYARVVVKRIWTFEDVLVTISWGGTVAYCAIMRATMSHNGGKHGWDITKAQAHEAAYWFNVASIEYGVMIGMTKLAVLWLYRRVFSPARGSRFDNACLGLVVLIVGFYGSTSVVKIWECEPRQKIWDSSLPGKCLELNWILNISGGFNMVTDFLILLLPVQAVRKLKVNRLKRVLIVLTFTFGLCAPIFATIGFVVRLRNSANPDKTWNQPEILLWGAGELVSGNLCVCFPELPFLFRSKKRAQIRRDRGRRRHPTASQVEAWHEEANKKGPQPSYPYFTKSLMGTAFTGTAATGTTVDQPYVELRDQASVAKAPSA</sequence>
<dbReference type="Proteomes" id="UP000557566">
    <property type="component" value="Unassembled WGS sequence"/>
</dbReference>
<feature type="transmembrane region" description="Helical" evidence="7">
    <location>
        <begin position="218"/>
        <end position="243"/>
    </location>
</feature>
<feature type="domain" description="Rhodopsin" evidence="8">
    <location>
        <begin position="80"/>
        <end position="319"/>
    </location>
</feature>
<reference evidence="9 10" key="1">
    <citation type="journal article" date="2020" name="Genome Biol. Evol.">
        <title>A new high-quality draft genome assembly of the Chinese cordyceps Ophiocordyceps sinensis.</title>
        <authorList>
            <person name="Shu R."/>
            <person name="Zhang J."/>
            <person name="Meng Q."/>
            <person name="Zhang H."/>
            <person name="Zhou G."/>
            <person name="Li M."/>
            <person name="Wu P."/>
            <person name="Zhao Y."/>
            <person name="Chen C."/>
            <person name="Qin Q."/>
        </authorList>
    </citation>
    <scope>NUCLEOTIDE SEQUENCE [LARGE SCALE GENOMIC DNA]</scope>
    <source>
        <strain evidence="9 10">IOZ07</strain>
    </source>
</reference>
<evidence type="ECO:0000313" key="10">
    <source>
        <dbReference type="Proteomes" id="UP000557566"/>
    </source>
</evidence>
<dbReference type="InterPro" id="IPR052337">
    <property type="entry name" value="SAT4-like"/>
</dbReference>
<feature type="transmembrane region" description="Helical" evidence="7">
    <location>
        <begin position="174"/>
        <end position="198"/>
    </location>
</feature>
<keyword evidence="4 7" id="KW-0472">Membrane</keyword>
<evidence type="ECO:0000256" key="4">
    <source>
        <dbReference type="ARBA" id="ARBA00023136"/>
    </source>
</evidence>
<evidence type="ECO:0000256" key="5">
    <source>
        <dbReference type="ARBA" id="ARBA00038359"/>
    </source>
</evidence>
<accession>A0A8H4LW36</accession>
<protein>
    <recommendedName>
        <fullName evidence="8">Rhodopsin domain-containing protein</fullName>
    </recommendedName>
</protein>
<evidence type="ECO:0000256" key="2">
    <source>
        <dbReference type="ARBA" id="ARBA00022692"/>
    </source>
</evidence>
<keyword evidence="3 7" id="KW-1133">Transmembrane helix</keyword>
<feature type="region of interest" description="Disordered" evidence="6">
    <location>
        <begin position="328"/>
        <end position="351"/>
    </location>
</feature>
<feature type="compositionally biased region" description="Low complexity" evidence="6">
    <location>
        <begin position="35"/>
        <end position="47"/>
    </location>
</feature>
<dbReference type="PANTHER" id="PTHR33048">
    <property type="entry name" value="PTH11-LIKE INTEGRAL MEMBRANE PROTEIN (AFU_ORTHOLOGUE AFUA_5G11245)"/>
    <property type="match status" value="1"/>
</dbReference>
<comment type="subcellular location">
    <subcellularLocation>
        <location evidence="1">Membrane</location>
        <topology evidence="1">Multi-pass membrane protein</topology>
    </subcellularLocation>
</comment>
<dbReference type="PANTHER" id="PTHR33048:SF123">
    <property type="entry name" value="INTEGRAL MEMBRANE PROTEIN"/>
    <property type="match status" value="1"/>
</dbReference>
<comment type="caution">
    <text evidence="9">The sequence shown here is derived from an EMBL/GenBank/DDBJ whole genome shotgun (WGS) entry which is preliminary data.</text>
</comment>
<keyword evidence="2 7" id="KW-0812">Transmembrane</keyword>
<feature type="transmembrane region" description="Helical" evidence="7">
    <location>
        <begin position="92"/>
        <end position="116"/>
    </location>
</feature>
<dbReference type="EMBL" id="JAAVMX010000007">
    <property type="protein sequence ID" value="KAF4506579.1"/>
    <property type="molecule type" value="Genomic_DNA"/>
</dbReference>
<keyword evidence="10" id="KW-1185">Reference proteome</keyword>
<dbReference type="AlphaFoldDB" id="A0A8H4LW36"/>
<evidence type="ECO:0000256" key="6">
    <source>
        <dbReference type="SAM" id="MobiDB-lite"/>
    </source>
</evidence>
<feature type="transmembrane region" description="Helical" evidence="7">
    <location>
        <begin position="255"/>
        <end position="277"/>
    </location>
</feature>
<gene>
    <name evidence="9" type="ORF">G6O67_006648</name>
</gene>
<evidence type="ECO:0000259" key="8">
    <source>
        <dbReference type="Pfam" id="PF20684"/>
    </source>
</evidence>
<feature type="transmembrane region" description="Helical" evidence="7">
    <location>
        <begin position="59"/>
        <end position="80"/>
    </location>
</feature>
<dbReference type="GO" id="GO:0016020">
    <property type="term" value="C:membrane"/>
    <property type="evidence" value="ECO:0007669"/>
    <property type="project" value="UniProtKB-SubCell"/>
</dbReference>
<evidence type="ECO:0000256" key="7">
    <source>
        <dbReference type="SAM" id="Phobius"/>
    </source>
</evidence>
<proteinExistence type="inferred from homology"/>
<dbReference type="InterPro" id="IPR049326">
    <property type="entry name" value="Rhodopsin_dom_fungi"/>
</dbReference>
<dbReference type="Pfam" id="PF20684">
    <property type="entry name" value="Fung_rhodopsin"/>
    <property type="match status" value="1"/>
</dbReference>
<evidence type="ECO:0000256" key="1">
    <source>
        <dbReference type="ARBA" id="ARBA00004141"/>
    </source>
</evidence>
<evidence type="ECO:0000313" key="9">
    <source>
        <dbReference type="EMBL" id="KAF4506579.1"/>
    </source>
</evidence>
<dbReference type="OrthoDB" id="4912596at2759"/>
<name>A0A8H4LW36_9HYPO</name>
<feature type="transmembrane region" description="Helical" evidence="7">
    <location>
        <begin position="136"/>
        <end position="162"/>
    </location>
</feature>
<feature type="region of interest" description="Disordered" evidence="6">
    <location>
        <begin position="19"/>
        <end position="47"/>
    </location>
</feature>
<comment type="similarity">
    <text evidence="5">Belongs to the SAT4 family.</text>
</comment>